<feature type="compositionally biased region" description="Basic and acidic residues" evidence="4">
    <location>
        <begin position="80"/>
        <end position="90"/>
    </location>
</feature>
<evidence type="ECO:0000313" key="8">
    <source>
        <dbReference type="RefSeq" id="XP_016484092.1"/>
    </source>
</evidence>
<evidence type="ECO:0000256" key="4">
    <source>
        <dbReference type="SAM" id="MobiDB-lite"/>
    </source>
</evidence>
<feature type="region of interest" description="Disordered" evidence="4">
    <location>
        <begin position="146"/>
        <end position="198"/>
    </location>
</feature>
<evidence type="ECO:0000256" key="1">
    <source>
        <dbReference type="ARBA" id="ARBA00004123"/>
    </source>
</evidence>
<evidence type="ECO:0000256" key="2">
    <source>
        <dbReference type="ARBA" id="ARBA00008352"/>
    </source>
</evidence>
<keyword evidence="5" id="KW-1185">Reference proteome</keyword>
<evidence type="ECO:0000313" key="7">
    <source>
        <dbReference type="RefSeq" id="XP_016484091.1"/>
    </source>
</evidence>
<gene>
    <name evidence="6 7 8" type="primary">LOC107804681</name>
</gene>
<keyword evidence="6 7" id="KW-0240">DNA-directed RNA polymerase</keyword>
<dbReference type="GO" id="GO:0006383">
    <property type="term" value="P:transcription by RNA polymerase III"/>
    <property type="evidence" value="ECO:0007669"/>
    <property type="project" value="InterPro"/>
</dbReference>
<comment type="similarity">
    <text evidence="2">Belongs to the eukaryotic RPC7 RNA polymerase subunit family.</text>
</comment>
<dbReference type="RefSeq" id="XP_016484090.1">
    <property type="nucleotide sequence ID" value="XM_016628604.1"/>
</dbReference>
<feature type="region of interest" description="Disordered" evidence="4">
    <location>
        <begin position="80"/>
        <end position="100"/>
    </location>
</feature>
<dbReference type="AlphaFoldDB" id="A0A1S4B5E1"/>
<dbReference type="KEGG" id="nta:107804681"/>
<keyword evidence="6 7" id="KW-0804">Transcription</keyword>
<protein>
    <submittedName>
        <fullName evidence="6 7">DNA-directed RNA polymerase III subunit rpc31 isoform X1</fullName>
    </submittedName>
</protein>
<feature type="compositionally biased region" description="Acidic residues" evidence="4">
    <location>
        <begin position="185"/>
        <end position="195"/>
    </location>
</feature>
<organism evidence="7">
    <name type="scientific">Nicotiana tabacum</name>
    <name type="common">Common tobacco</name>
    <dbReference type="NCBI Taxonomy" id="4097"/>
    <lineage>
        <taxon>Eukaryota</taxon>
        <taxon>Viridiplantae</taxon>
        <taxon>Streptophyta</taxon>
        <taxon>Embryophyta</taxon>
        <taxon>Tracheophyta</taxon>
        <taxon>Spermatophyta</taxon>
        <taxon>Magnoliopsida</taxon>
        <taxon>eudicotyledons</taxon>
        <taxon>Gunneridae</taxon>
        <taxon>Pentapetalae</taxon>
        <taxon>asterids</taxon>
        <taxon>lamiids</taxon>
        <taxon>Solanales</taxon>
        <taxon>Solanaceae</taxon>
        <taxon>Nicotianoideae</taxon>
        <taxon>Nicotianeae</taxon>
        <taxon>Nicotiana</taxon>
    </lineage>
</organism>
<feature type="compositionally biased region" description="Acidic residues" evidence="4">
    <location>
        <begin position="156"/>
        <end position="178"/>
    </location>
</feature>
<name>A0A1S4B5E1_TOBAC</name>
<sequence length="236" mass="27155">MAYRGRGRGGFGGGNLRLAKQVPFELFPEIENLGNAASVTERTTLAIWHSKLQKYWNSSPYYLGEESDVLKKTKGMDIERFSDRKSERGKSKPPLSHFIRMDPAYVPAELAKGGREENRAAKRVRWNPESDMQKLDLLEKLDKKLEGDEEKKKDGEDEEDEQEEKIEEEEEEFSDDGDYNQNLYDYDDDEDDYNMNEDNNGLFGTLKLLDMPTSPVIEEYESIIITDSTPSFIEVG</sequence>
<accession>A0A1S4B5E1</accession>
<dbReference type="Proteomes" id="UP000790787">
    <property type="component" value="Chromosome 7"/>
</dbReference>
<dbReference type="InterPro" id="IPR024661">
    <property type="entry name" value="RNA_pol_III_Rpc31"/>
</dbReference>
<dbReference type="RefSeq" id="XP_016484091.1">
    <property type="nucleotide sequence ID" value="XM_016628605.1"/>
</dbReference>
<dbReference type="GO" id="GO:0005666">
    <property type="term" value="C:RNA polymerase III complex"/>
    <property type="evidence" value="ECO:0000318"/>
    <property type="project" value="GO_Central"/>
</dbReference>
<dbReference type="RefSeq" id="XP_016484092.1">
    <property type="nucleotide sequence ID" value="XM_016628606.1"/>
</dbReference>
<dbReference type="PANTHER" id="PTHR15367">
    <property type="entry name" value="DNA-DIRECTED RNA POLYMERASE III"/>
    <property type="match status" value="1"/>
</dbReference>
<comment type="subcellular location">
    <subcellularLocation>
        <location evidence="1">Nucleus</location>
    </subcellularLocation>
</comment>
<dbReference type="OrthoDB" id="2018787at2759"/>
<feature type="compositionally biased region" description="Basic and acidic residues" evidence="4">
    <location>
        <begin position="146"/>
        <end position="155"/>
    </location>
</feature>
<evidence type="ECO:0000313" key="6">
    <source>
        <dbReference type="RefSeq" id="XP_016484090.1"/>
    </source>
</evidence>
<reference evidence="6 7" key="2">
    <citation type="submission" date="2025-04" db="UniProtKB">
        <authorList>
            <consortium name="RefSeq"/>
        </authorList>
    </citation>
    <scope>IDENTIFICATION</scope>
</reference>
<evidence type="ECO:0000256" key="3">
    <source>
        <dbReference type="ARBA" id="ARBA00023242"/>
    </source>
</evidence>
<dbReference type="PaxDb" id="4097-A0A1S4B5E1"/>
<evidence type="ECO:0000313" key="5">
    <source>
        <dbReference type="Proteomes" id="UP000790787"/>
    </source>
</evidence>
<keyword evidence="3" id="KW-0539">Nucleus</keyword>
<dbReference type="GeneID" id="107804681"/>
<dbReference type="STRING" id="4097.A0A1S4B5E1"/>
<reference key="1">
    <citation type="journal article" date="2014" name="Nat. Commun.">
        <title>The tobacco genome sequence and its comparison with those of tomato and potato.</title>
        <authorList>
            <person name="Sierro N."/>
            <person name="Battey J.N."/>
            <person name="Ouadi S."/>
            <person name="Bakaher N."/>
            <person name="Bovet L."/>
            <person name="Willig A."/>
            <person name="Goepfert S."/>
            <person name="Peitsch M.C."/>
            <person name="Ivanov N.V."/>
        </authorList>
    </citation>
    <scope>NUCLEOTIDE SEQUENCE [LARGE SCALE GENOMIC DNA]</scope>
    <source>
        <strain>cv. TN90</strain>
    </source>
</reference>
<dbReference type="PANTHER" id="PTHR15367:SF2">
    <property type="entry name" value="DNA-DIRECTED RNA POLYMERASE III SUBUNIT"/>
    <property type="match status" value="1"/>
</dbReference>
<proteinExistence type="inferred from homology"/>